<keyword evidence="2" id="KW-1185">Reference proteome</keyword>
<dbReference type="RefSeq" id="WP_280951704.1">
    <property type="nucleotide sequence ID" value="NZ_QGGU01000014.1"/>
</dbReference>
<evidence type="ECO:0000313" key="2">
    <source>
        <dbReference type="Proteomes" id="UP000245790"/>
    </source>
</evidence>
<sequence>MDFIDGAIVLSELLDFINRASIDEPQNMIGEENKIELNKE</sequence>
<accession>A0A316FAR1</accession>
<reference evidence="1 2" key="1">
    <citation type="submission" date="2018-05" db="EMBL/GenBank/DDBJ databases">
        <title>Genomic Encyclopedia of Type Strains, Phase IV (KMG-IV): sequencing the most valuable type-strain genomes for metagenomic binning, comparative biology and taxonomic classification.</title>
        <authorList>
            <person name="Goeker M."/>
        </authorList>
    </citation>
    <scope>NUCLEOTIDE SEQUENCE [LARGE SCALE GENOMIC DNA]</scope>
    <source>
        <strain evidence="1 2">DSM 25350</strain>
    </source>
</reference>
<dbReference type="AlphaFoldDB" id="A0A316FAR1"/>
<comment type="caution">
    <text evidence="1">The sequence shown here is derived from an EMBL/GenBank/DDBJ whole genome shotgun (WGS) entry which is preliminary data.</text>
</comment>
<organism evidence="1 2">
    <name type="scientific">Pleionea mediterranea</name>
    <dbReference type="NCBI Taxonomy" id="523701"/>
    <lineage>
        <taxon>Bacteria</taxon>
        <taxon>Pseudomonadati</taxon>
        <taxon>Pseudomonadota</taxon>
        <taxon>Gammaproteobacteria</taxon>
        <taxon>Oceanospirillales</taxon>
        <taxon>Pleioneaceae</taxon>
        <taxon>Pleionea</taxon>
    </lineage>
</organism>
<protein>
    <submittedName>
        <fullName evidence="1">Uncharacterized protein</fullName>
    </submittedName>
</protein>
<name>A0A316FAR1_9GAMM</name>
<dbReference type="EMBL" id="QGGU01000014">
    <property type="protein sequence ID" value="PWK45412.1"/>
    <property type="molecule type" value="Genomic_DNA"/>
</dbReference>
<proteinExistence type="predicted"/>
<evidence type="ECO:0000313" key="1">
    <source>
        <dbReference type="EMBL" id="PWK45412.1"/>
    </source>
</evidence>
<gene>
    <name evidence="1" type="ORF">C8D97_11485</name>
</gene>
<dbReference type="Proteomes" id="UP000245790">
    <property type="component" value="Unassembled WGS sequence"/>
</dbReference>